<comment type="caution">
    <text evidence="2">The sequence shown here is derived from an EMBL/GenBank/DDBJ whole genome shotgun (WGS) entry which is preliminary data.</text>
</comment>
<protein>
    <submittedName>
        <fullName evidence="2">Uncharacterized protein</fullName>
    </submittedName>
</protein>
<evidence type="ECO:0000313" key="3">
    <source>
        <dbReference type="Proteomes" id="UP000603865"/>
    </source>
</evidence>
<name>A0A918F8W5_9DEIO</name>
<feature type="compositionally biased region" description="Low complexity" evidence="1">
    <location>
        <begin position="180"/>
        <end position="191"/>
    </location>
</feature>
<organism evidence="2 3">
    <name type="scientific">Deinococcus ruber</name>
    <dbReference type="NCBI Taxonomy" id="1848197"/>
    <lineage>
        <taxon>Bacteria</taxon>
        <taxon>Thermotogati</taxon>
        <taxon>Deinococcota</taxon>
        <taxon>Deinococci</taxon>
        <taxon>Deinococcales</taxon>
        <taxon>Deinococcaceae</taxon>
        <taxon>Deinococcus</taxon>
    </lineage>
</organism>
<dbReference type="Proteomes" id="UP000603865">
    <property type="component" value="Unassembled WGS sequence"/>
</dbReference>
<feature type="region of interest" description="Disordered" evidence="1">
    <location>
        <begin position="115"/>
        <end position="167"/>
    </location>
</feature>
<sequence length="317" mass="33631">MSSNTIIRAARNSENPYAQIARSLFEDERLSWRAKGLMGYLLSRKDGWKVYVADLQKRSTDGRDACYKALAELGSTGYLERFEVREKGRVKGYEYVIHEVANDDRAASWKTVSGKAVSGETGNGNTVSGKTDTSNNLLKGITEEPIPEAGGAGRDSATPLQIPDGTPAAAELQNQPQIGASAGAAVAATASQGTDSQKSGPTSQDAPQTNATSTEQVSGGPAAAIALLNRMLAGKRVDGPDGLIAENPAREAWLTLDPALIAAIKTKAFNEHGSRKFLTPMIRALDEAVRPKTKPSEAPADHRAQIMANLRASRSPS</sequence>
<keyword evidence="3" id="KW-1185">Reference proteome</keyword>
<feature type="compositionally biased region" description="Polar residues" evidence="1">
    <location>
        <begin position="192"/>
        <end position="217"/>
    </location>
</feature>
<accession>A0A918F8W5</accession>
<dbReference type="RefSeq" id="WP_189090911.1">
    <property type="nucleotide sequence ID" value="NZ_BMQL01000013.1"/>
</dbReference>
<gene>
    <name evidence="2" type="ORF">GCM10008957_25660</name>
</gene>
<feature type="region of interest" description="Disordered" evidence="1">
    <location>
        <begin position="180"/>
        <end position="219"/>
    </location>
</feature>
<reference evidence="2" key="2">
    <citation type="submission" date="2020-09" db="EMBL/GenBank/DDBJ databases">
        <authorList>
            <person name="Sun Q."/>
            <person name="Ohkuma M."/>
        </authorList>
    </citation>
    <scope>NUCLEOTIDE SEQUENCE</scope>
    <source>
        <strain evidence="2">JCM 31311</strain>
    </source>
</reference>
<feature type="compositionally biased region" description="Polar residues" evidence="1">
    <location>
        <begin position="123"/>
        <end position="137"/>
    </location>
</feature>
<evidence type="ECO:0000313" key="2">
    <source>
        <dbReference type="EMBL" id="GGR11566.1"/>
    </source>
</evidence>
<dbReference type="EMBL" id="BMQL01000013">
    <property type="protein sequence ID" value="GGR11566.1"/>
    <property type="molecule type" value="Genomic_DNA"/>
</dbReference>
<dbReference type="AlphaFoldDB" id="A0A918F8W5"/>
<proteinExistence type="predicted"/>
<reference evidence="2" key="1">
    <citation type="journal article" date="2014" name="Int. J. Syst. Evol. Microbiol.">
        <title>Complete genome sequence of Corynebacterium casei LMG S-19264T (=DSM 44701T), isolated from a smear-ripened cheese.</title>
        <authorList>
            <consortium name="US DOE Joint Genome Institute (JGI-PGF)"/>
            <person name="Walter F."/>
            <person name="Albersmeier A."/>
            <person name="Kalinowski J."/>
            <person name="Ruckert C."/>
        </authorList>
    </citation>
    <scope>NUCLEOTIDE SEQUENCE</scope>
    <source>
        <strain evidence="2">JCM 31311</strain>
    </source>
</reference>
<evidence type="ECO:0000256" key="1">
    <source>
        <dbReference type="SAM" id="MobiDB-lite"/>
    </source>
</evidence>